<evidence type="ECO:0000313" key="2">
    <source>
        <dbReference type="EMBL" id="OZC02276.1"/>
    </source>
</evidence>
<protein>
    <recommendedName>
        <fullName evidence="4">DUF4136 domain-containing protein</fullName>
    </recommendedName>
</protein>
<evidence type="ECO:0000313" key="3">
    <source>
        <dbReference type="Proteomes" id="UP000216446"/>
    </source>
</evidence>
<evidence type="ECO:0000256" key="1">
    <source>
        <dbReference type="SAM" id="SignalP"/>
    </source>
</evidence>
<name>A0A259TX54_9BACT</name>
<dbReference type="RefSeq" id="WP_094546358.1">
    <property type="nucleotide sequence ID" value="NZ_MQWB01000001.1"/>
</dbReference>
<sequence>MRTSTPFLTLLVVLAALTAAPSLAEAQTTTPEAVVYFSELTELRVRLPAGWDGTHAVNEATLPGRATYRWEATAAPLAGTVVVVERVVGLNPLMQERWRRGQVASGYYGLRPTGAVPDEDLAFGPGAAFEIAGGETIGRVYFVQRGEVFWSVHVSAPAGVIAAVPPLLDGIARGIRVSAKTVPPQQASR</sequence>
<organism evidence="2 3">
    <name type="scientific">Rubricoccus marinus</name>
    <dbReference type="NCBI Taxonomy" id="716817"/>
    <lineage>
        <taxon>Bacteria</taxon>
        <taxon>Pseudomonadati</taxon>
        <taxon>Rhodothermota</taxon>
        <taxon>Rhodothermia</taxon>
        <taxon>Rhodothermales</taxon>
        <taxon>Rubricoccaceae</taxon>
        <taxon>Rubricoccus</taxon>
    </lineage>
</organism>
<dbReference type="OrthoDB" id="9855346at2"/>
<reference evidence="2 3" key="1">
    <citation type="submission" date="2016-11" db="EMBL/GenBank/DDBJ databases">
        <title>Study of marine rhodopsin-containing bacteria.</title>
        <authorList>
            <person name="Yoshizawa S."/>
            <person name="Kumagai Y."/>
            <person name="Kogure K."/>
        </authorList>
    </citation>
    <scope>NUCLEOTIDE SEQUENCE [LARGE SCALE GENOMIC DNA]</scope>
    <source>
        <strain evidence="2 3">SG-29</strain>
    </source>
</reference>
<proteinExistence type="predicted"/>
<comment type="caution">
    <text evidence="2">The sequence shown here is derived from an EMBL/GenBank/DDBJ whole genome shotgun (WGS) entry which is preliminary data.</text>
</comment>
<feature type="signal peptide" evidence="1">
    <location>
        <begin position="1"/>
        <end position="26"/>
    </location>
</feature>
<dbReference type="InParanoid" id="A0A259TX54"/>
<dbReference type="EMBL" id="MQWB01000001">
    <property type="protein sequence ID" value="OZC02276.1"/>
    <property type="molecule type" value="Genomic_DNA"/>
</dbReference>
<keyword evidence="1" id="KW-0732">Signal</keyword>
<accession>A0A259TX54</accession>
<keyword evidence="3" id="KW-1185">Reference proteome</keyword>
<dbReference type="AlphaFoldDB" id="A0A259TX54"/>
<evidence type="ECO:0008006" key="4">
    <source>
        <dbReference type="Google" id="ProtNLM"/>
    </source>
</evidence>
<feature type="chain" id="PRO_5013305810" description="DUF4136 domain-containing protein" evidence="1">
    <location>
        <begin position="27"/>
        <end position="189"/>
    </location>
</feature>
<dbReference type="Proteomes" id="UP000216446">
    <property type="component" value="Unassembled WGS sequence"/>
</dbReference>
<gene>
    <name evidence="2" type="ORF">BSZ36_04320</name>
</gene>